<reference evidence="1 2" key="1">
    <citation type="submission" date="2019-03" db="EMBL/GenBank/DDBJ databases">
        <title>San Antonio Military Medical Center submission to MRSN (WRAIR), pending publication.</title>
        <authorList>
            <person name="Blyth D.M."/>
            <person name="Mccarthy S.L."/>
            <person name="Schall S.E."/>
            <person name="Stam J.A."/>
            <person name="Ong A.C."/>
            <person name="Mcgann P.T."/>
        </authorList>
    </citation>
    <scope>NUCLEOTIDE SEQUENCE [LARGE SCALE GENOMIC DNA]</scope>
    <source>
        <strain evidence="1 2">MRSN571793</strain>
    </source>
</reference>
<dbReference type="AlphaFoldDB" id="A0A4Y8L6E8"/>
<dbReference type="STRING" id="1121485.GCA_000426485_00476"/>
<organism evidence="1 2">
    <name type="scientific">Dysgonomonas capnocytophagoides</name>
    <dbReference type="NCBI Taxonomy" id="45254"/>
    <lineage>
        <taxon>Bacteria</taxon>
        <taxon>Pseudomonadati</taxon>
        <taxon>Bacteroidota</taxon>
        <taxon>Bacteroidia</taxon>
        <taxon>Bacteroidales</taxon>
        <taxon>Dysgonomonadaceae</taxon>
        <taxon>Dysgonomonas</taxon>
    </lineage>
</organism>
<proteinExistence type="predicted"/>
<dbReference type="RefSeq" id="WP_134436438.1">
    <property type="nucleotide sequence ID" value="NZ_SOML01000006.1"/>
</dbReference>
<name>A0A4Y8L6E8_9BACT</name>
<comment type="caution">
    <text evidence="1">The sequence shown here is derived from an EMBL/GenBank/DDBJ whole genome shotgun (WGS) entry which is preliminary data.</text>
</comment>
<protein>
    <submittedName>
        <fullName evidence="1">Uncharacterized protein</fullName>
    </submittedName>
</protein>
<dbReference type="Proteomes" id="UP000297861">
    <property type="component" value="Unassembled WGS sequence"/>
</dbReference>
<dbReference type="EMBL" id="SOML01000006">
    <property type="protein sequence ID" value="TFD96056.1"/>
    <property type="molecule type" value="Genomic_DNA"/>
</dbReference>
<accession>A0A4Y8L6E8</accession>
<gene>
    <name evidence="1" type="ORF">E2605_10710</name>
</gene>
<evidence type="ECO:0000313" key="2">
    <source>
        <dbReference type="Proteomes" id="UP000297861"/>
    </source>
</evidence>
<sequence length="232" mass="26944">MTYIELINDFWQKDIEYAFSDKEIALYFYLLKTCNSIGWKNPFGLSNSITAVKFNWGKQAFDTAKLNLQKAGLIDFKGSHGRGKVYQYEIKGIQTDQFSPTFSQPFSTTFSDQKAETSLDIDKIRNNNYNERHVVFVIPSVTEIEEYCLARVNGINATQFFDYYQSKGWCVGKGRMKDWRAAIRTWERNVKKNIDYGQKITKDNQRIDDSARRKAEIVERAVRATAECDIRG</sequence>
<evidence type="ECO:0000313" key="1">
    <source>
        <dbReference type="EMBL" id="TFD96056.1"/>
    </source>
</evidence>
<dbReference type="OrthoDB" id="1442826at2"/>
<keyword evidence="2" id="KW-1185">Reference proteome</keyword>